<feature type="transmembrane region" description="Helical" evidence="5">
    <location>
        <begin position="84"/>
        <end position="104"/>
    </location>
</feature>
<sequence>MYPRPHADDWVRDKNLPIVHKVIKVLNLLPLASEDVRRTELTDPVPWFSELNQALFLLPFAMLPYAIRTLYYNYVSHELPGPCAMWGCLFAYTMAFGVCWIHFLRHLSKKYGYFHGARGRDTIPFSEVNKIAKEILGAILLRSAMVVYSSYDPHTAPSLSIWTPLQLFFFTLVDDFYYYWLHRVCHETESAWKLHRLHHTTKAPTLLLLGYADDIQECFDLFLVPLATWLTFPIPFDAFVIWMLIHVSIQVVGHSGIRLHHGTLLTGPYLTPFGAEIVTEDHDLHHRHGWRESYNYGKQSRLWDGLFGTKGERIEGHSGNIDRTRFIY</sequence>
<dbReference type="OrthoDB" id="6354873at2759"/>
<proteinExistence type="predicted"/>
<reference evidence="7 8" key="1">
    <citation type="submission" date="2018-10" db="EMBL/GenBank/DDBJ databases">
        <title>Complete genome sequence of Malassezia restricta CBS 7877.</title>
        <authorList>
            <person name="Morand S.C."/>
            <person name="Bertignac M."/>
            <person name="Iltis A."/>
            <person name="Kolder I."/>
            <person name="Pirovano W."/>
            <person name="Jourdain R."/>
            <person name="Clavaud C."/>
        </authorList>
    </citation>
    <scope>NUCLEOTIDE SEQUENCE [LARGE SCALE GENOMIC DNA]</scope>
    <source>
        <strain evidence="7 8">CBS 7877</strain>
    </source>
</reference>
<feature type="transmembrane region" description="Helical" evidence="5">
    <location>
        <begin position="54"/>
        <end position="72"/>
    </location>
</feature>
<evidence type="ECO:0000313" key="8">
    <source>
        <dbReference type="Proteomes" id="UP000269793"/>
    </source>
</evidence>
<dbReference type="STRING" id="425264.A0A3G2S2I9"/>
<dbReference type="InterPro" id="IPR006694">
    <property type="entry name" value="Fatty_acid_hydroxylase"/>
</dbReference>
<dbReference type="GO" id="GO:0016020">
    <property type="term" value="C:membrane"/>
    <property type="evidence" value="ECO:0007669"/>
    <property type="project" value="UniProtKB-SubCell"/>
</dbReference>
<dbReference type="VEuPathDB" id="FungiDB:DNF11_1331"/>
<dbReference type="GO" id="GO:0000254">
    <property type="term" value="F:C-4 methylsterol oxidase activity"/>
    <property type="evidence" value="ECO:0007669"/>
    <property type="project" value="UniProtKB-EC"/>
</dbReference>
<organism evidence="7 8">
    <name type="scientific">Malassezia restricta (strain ATCC 96810 / NBRC 103918 / CBS 7877)</name>
    <name type="common">Seborrheic dermatitis infection agent</name>
    <dbReference type="NCBI Taxonomy" id="425264"/>
    <lineage>
        <taxon>Eukaryota</taxon>
        <taxon>Fungi</taxon>
        <taxon>Dikarya</taxon>
        <taxon>Basidiomycota</taxon>
        <taxon>Ustilaginomycotina</taxon>
        <taxon>Malasseziomycetes</taxon>
        <taxon>Malasseziales</taxon>
        <taxon>Malasseziaceae</taxon>
        <taxon>Malassezia</taxon>
    </lineage>
</organism>
<keyword evidence="2 5" id="KW-0812">Transmembrane</keyword>
<keyword evidence="7" id="KW-0503">Monooxygenase</keyword>
<evidence type="ECO:0000256" key="3">
    <source>
        <dbReference type="ARBA" id="ARBA00022989"/>
    </source>
</evidence>
<evidence type="ECO:0000313" key="7">
    <source>
        <dbReference type="EMBL" id="AYO42281.1"/>
    </source>
</evidence>
<keyword evidence="8" id="KW-1185">Reference proteome</keyword>
<keyword evidence="3 5" id="KW-1133">Transmembrane helix</keyword>
<comment type="subcellular location">
    <subcellularLocation>
        <location evidence="1">Membrane</location>
    </subcellularLocation>
</comment>
<accession>A0A3G2S2I9</accession>
<feature type="domain" description="Fatty acid hydroxylase" evidence="6">
    <location>
        <begin position="168"/>
        <end position="309"/>
    </location>
</feature>
<protein>
    <submittedName>
        <fullName evidence="7">Methylsterol monooxygenase 2-1</fullName>
        <ecNumber evidence="7">1.14.18.9</ecNumber>
    </submittedName>
</protein>
<dbReference type="GO" id="GO:0008610">
    <property type="term" value="P:lipid biosynthetic process"/>
    <property type="evidence" value="ECO:0007669"/>
    <property type="project" value="InterPro"/>
</dbReference>
<dbReference type="Proteomes" id="UP000269793">
    <property type="component" value="Chromosome II"/>
</dbReference>
<evidence type="ECO:0000256" key="2">
    <source>
        <dbReference type="ARBA" id="ARBA00022692"/>
    </source>
</evidence>
<dbReference type="EMBL" id="CP033149">
    <property type="protein sequence ID" value="AYO42281.1"/>
    <property type="molecule type" value="Genomic_DNA"/>
</dbReference>
<name>A0A3G2S2I9_MALR7</name>
<dbReference type="AlphaFoldDB" id="A0A3G2S2I9"/>
<evidence type="ECO:0000259" key="6">
    <source>
        <dbReference type="Pfam" id="PF04116"/>
    </source>
</evidence>
<dbReference type="EC" id="1.14.18.9" evidence="7"/>
<dbReference type="Pfam" id="PF04116">
    <property type="entry name" value="FA_hydroxylase"/>
    <property type="match status" value="1"/>
</dbReference>
<evidence type="ECO:0000256" key="1">
    <source>
        <dbReference type="ARBA" id="ARBA00004370"/>
    </source>
</evidence>
<dbReference type="PANTHER" id="PTHR11863">
    <property type="entry name" value="STEROL DESATURASE"/>
    <property type="match status" value="1"/>
</dbReference>
<dbReference type="GO" id="GO:0005506">
    <property type="term" value="F:iron ion binding"/>
    <property type="evidence" value="ECO:0007669"/>
    <property type="project" value="InterPro"/>
</dbReference>
<keyword evidence="4 5" id="KW-0472">Membrane</keyword>
<dbReference type="InterPro" id="IPR050307">
    <property type="entry name" value="Sterol_Desaturase_Related"/>
</dbReference>
<gene>
    <name evidence="7" type="primary">SMO2-1</name>
    <name evidence="7" type="ORF">DNF11_1331</name>
</gene>
<evidence type="ECO:0000256" key="5">
    <source>
        <dbReference type="SAM" id="Phobius"/>
    </source>
</evidence>
<keyword evidence="7" id="KW-0560">Oxidoreductase</keyword>
<evidence type="ECO:0000256" key="4">
    <source>
        <dbReference type="ARBA" id="ARBA00023136"/>
    </source>
</evidence>